<proteinExistence type="predicted"/>
<organism evidence="1 2">
    <name type="scientific">Hyunsoonleella pacifica</name>
    <dbReference type="NCBI Taxonomy" id="1080224"/>
    <lineage>
        <taxon>Bacteria</taxon>
        <taxon>Pseudomonadati</taxon>
        <taxon>Bacteroidota</taxon>
        <taxon>Flavobacteriia</taxon>
        <taxon>Flavobacteriales</taxon>
        <taxon>Flavobacteriaceae</taxon>
    </lineage>
</organism>
<evidence type="ECO:0000313" key="2">
    <source>
        <dbReference type="Proteomes" id="UP000292372"/>
    </source>
</evidence>
<accession>A0A4Q9FM99</accession>
<evidence type="ECO:0008006" key="3">
    <source>
        <dbReference type="Google" id="ProtNLM"/>
    </source>
</evidence>
<sequence length="135" mass="15649">MKHILLLLGFFSIIIIHAFSSIKIPNKTNKDILLGKWELWEKGYGNIEPPINYCCEFIEFKKLNNSEGIAFNYLVEEAVNTSGMFFLNTSKNEMILKNDNGKSSAYNYDVTSNVLEISYTLDNNVRHWIRFKKAD</sequence>
<dbReference type="EMBL" id="SIRS01000004">
    <property type="protein sequence ID" value="TBN15337.1"/>
    <property type="molecule type" value="Genomic_DNA"/>
</dbReference>
<name>A0A4Q9FM99_9FLAO</name>
<comment type="caution">
    <text evidence="1">The sequence shown here is derived from an EMBL/GenBank/DDBJ whole genome shotgun (WGS) entry which is preliminary data.</text>
</comment>
<reference evidence="1 2" key="1">
    <citation type="journal article" date="2015" name="Int. J. Syst. Evol. Microbiol.">
        <title>Hyunsoonleella pacifica sp. nov., isolated from seawater of South Pacific Gyre.</title>
        <authorList>
            <person name="Gao X."/>
            <person name="Zhang Z."/>
            <person name="Dai X."/>
            <person name="Zhang X.H."/>
        </authorList>
    </citation>
    <scope>NUCLEOTIDE SEQUENCE [LARGE SCALE GENOMIC DNA]</scope>
    <source>
        <strain evidence="1 2">SW033</strain>
    </source>
</reference>
<protein>
    <recommendedName>
        <fullName evidence="3">Lipocalin-like domain-containing protein</fullName>
    </recommendedName>
</protein>
<evidence type="ECO:0000313" key="1">
    <source>
        <dbReference type="EMBL" id="TBN15337.1"/>
    </source>
</evidence>
<dbReference type="RefSeq" id="WP_130936824.1">
    <property type="nucleotide sequence ID" value="NZ_BMEE01000004.1"/>
</dbReference>
<dbReference type="AlphaFoldDB" id="A0A4Q9FM99"/>
<gene>
    <name evidence="1" type="ORF">EYD46_09345</name>
</gene>
<dbReference type="Proteomes" id="UP000292372">
    <property type="component" value="Unassembled WGS sequence"/>
</dbReference>
<keyword evidence="2" id="KW-1185">Reference proteome</keyword>